<dbReference type="Gene3D" id="1.20.1070.10">
    <property type="entry name" value="Rhodopsin 7-helix transmembrane proteins"/>
    <property type="match status" value="1"/>
</dbReference>
<evidence type="ECO:0000256" key="4">
    <source>
        <dbReference type="ARBA" id="ARBA00023136"/>
    </source>
</evidence>
<dbReference type="AlphaFoldDB" id="A0A0C3AQ95"/>
<feature type="transmembrane region" description="Helical" evidence="6">
    <location>
        <begin position="60"/>
        <end position="85"/>
    </location>
</feature>
<evidence type="ECO:0000256" key="2">
    <source>
        <dbReference type="ARBA" id="ARBA00022692"/>
    </source>
</evidence>
<dbReference type="Proteomes" id="UP000054097">
    <property type="component" value="Unassembled WGS sequence"/>
</dbReference>
<feature type="transmembrane region" description="Helical" evidence="6">
    <location>
        <begin position="283"/>
        <end position="306"/>
    </location>
</feature>
<organism evidence="7 8">
    <name type="scientific">Serendipita vermifera MAFF 305830</name>
    <dbReference type="NCBI Taxonomy" id="933852"/>
    <lineage>
        <taxon>Eukaryota</taxon>
        <taxon>Fungi</taxon>
        <taxon>Dikarya</taxon>
        <taxon>Basidiomycota</taxon>
        <taxon>Agaricomycotina</taxon>
        <taxon>Agaricomycetes</taxon>
        <taxon>Sebacinales</taxon>
        <taxon>Serendipitaceae</taxon>
        <taxon>Serendipita</taxon>
    </lineage>
</organism>
<evidence type="ECO:0000256" key="6">
    <source>
        <dbReference type="SAM" id="Phobius"/>
    </source>
</evidence>
<dbReference type="PANTHER" id="PTHR23112">
    <property type="entry name" value="G PROTEIN-COUPLED RECEPTOR 157-RELATED"/>
    <property type="match status" value="1"/>
</dbReference>
<dbReference type="EMBL" id="KN824383">
    <property type="protein sequence ID" value="KIM21441.1"/>
    <property type="molecule type" value="Genomic_DNA"/>
</dbReference>
<feature type="transmembrane region" description="Helical" evidence="6">
    <location>
        <begin position="134"/>
        <end position="158"/>
    </location>
</feature>
<evidence type="ECO:0000256" key="3">
    <source>
        <dbReference type="ARBA" id="ARBA00022989"/>
    </source>
</evidence>
<evidence type="ECO:0000256" key="5">
    <source>
        <dbReference type="SAM" id="MobiDB-lite"/>
    </source>
</evidence>
<feature type="transmembrane region" description="Helical" evidence="6">
    <location>
        <begin position="191"/>
        <end position="210"/>
    </location>
</feature>
<dbReference type="OrthoDB" id="100006at2759"/>
<feature type="transmembrane region" description="Helical" evidence="6">
    <location>
        <begin position="257"/>
        <end position="277"/>
    </location>
</feature>
<dbReference type="PANTHER" id="PTHR23112:SF37">
    <property type="entry name" value="G PROTEIN-COUPLED RECEPTOR GPR1"/>
    <property type="match status" value="1"/>
</dbReference>
<sequence>MATVTNWAPYVDGQAGGVGLLVAAGFLSLSSVLTLLIIMGISAYRTKGSPDDHVFVRTHVAAYFVSLLLCDLTQGIGSIINIAWIKDGGVTNNGLCVAQAAIKQTGNVGTALWSFVIAVHTFFLLFYRAKVPDWVCYVVLVVVWLILGAVLSLGPGVFATKEKGPFYGISGLWCWMTSGYPVERYTLEYCFMFASAGFSFVLYFLVFLRLRGNIVTNGYRFSFQRRVVVKGYSSRQYNAVTDPSQNTHVMKVARQMMWYPVAYATLVVPIAAARFASFGGAPVPWQVTIATATIFMLSGFVNAILFTTTRRVLPASNIFPKFIRERFGISTGTGMNTHQRSFTNTNISMRGSKPYHSTGGIGVSVNIEKAVDYDLESPEMKGAYPMTERPFRPFDPVAPFSHQSLGSPTASGRKVIWNDQNAPQPGRGRASSLGSSSSDISGMKAGDGSLPHATHYPSPPNQQSDQNPFPPSPSPSLAAYLNPRDRGDRGMSAAYGYGGHDFPTHHDSYDMNYGRGV</sequence>
<dbReference type="GO" id="GO:0004930">
    <property type="term" value="F:G protein-coupled receptor activity"/>
    <property type="evidence" value="ECO:0007669"/>
    <property type="project" value="TreeGrafter"/>
</dbReference>
<accession>A0A0C3AQ95</accession>
<dbReference type="GO" id="GO:0007189">
    <property type="term" value="P:adenylate cyclase-activating G protein-coupled receptor signaling pathway"/>
    <property type="evidence" value="ECO:0007669"/>
    <property type="project" value="TreeGrafter"/>
</dbReference>
<feature type="compositionally biased region" description="Polar residues" evidence="5">
    <location>
        <begin position="401"/>
        <end position="410"/>
    </location>
</feature>
<keyword evidence="8" id="KW-1185">Reference proteome</keyword>
<feature type="compositionally biased region" description="Low complexity" evidence="5">
    <location>
        <begin position="426"/>
        <end position="442"/>
    </location>
</feature>
<evidence type="ECO:0000313" key="7">
    <source>
        <dbReference type="EMBL" id="KIM21441.1"/>
    </source>
</evidence>
<protein>
    <submittedName>
        <fullName evidence="7">Uncharacterized protein</fullName>
    </submittedName>
</protein>
<feature type="transmembrane region" description="Helical" evidence="6">
    <location>
        <begin position="20"/>
        <end position="39"/>
    </location>
</feature>
<keyword evidence="2 6" id="KW-0812">Transmembrane</keyword>
<name>A0A0C3AQ95_SERVB</name>
<reference evidence="7 8" key="1">
    <citation type="submission" date="2014-04" db="EMBL/GenBank/DDBJ databases">
        <authorList>
            <consortium name="DOE Joint Genome Institute"/>
            <person name="Kuo A."/>
            <person name="Zuccaro A."/>
            <person name="Kohler A."/>
            <person name="Nagy L.G."/>
            <person name="Floudas D."/>
            <person name="Copeland A."/>
            <person name="Barry K.W."/>
            <person name="Cichocki N."/>
            <person name="Veneault-Fourrey C."/>
            <person name="LaButti K."/>
            <person name="Lindquist E.A."/>
            <person name="Lipzen A."/>
            <person name="Lundell T."/>
            <person name="Morin E."/>
            <person name="Murat C."/>
            <person name="Sun H."/>
            <person name="Tunlid A."/>
            <person name="Henrissat B."/>
            <person name="Grigoriev I.V."/>
            <person name="Hibbett D.S."/>
            <person name="Martin F."/>
            <person name="Nordberg H.P."/>
            <person name="Cantor M.N."/>
            <person name="Hua S.X."/>
        </authorList>
    </citation>
    <scope>NUCLEOTIDE SEQUENCE [LARGE SCALE GENOMIC DNA]</scope>
    <source>
        <strain evidence="7 8">MAFF 305830</strain>
    </source>
</reference>
<dbReference type="GO" id="GO:0005886">
    <property type="term" value="C:plasma membrane"/>
    <property type="evidence" value="ECO:0007669"/>
    <property type="project" value="TreeGrafter"/>
</dbReference>
<feature type="transmembrane region" description="Helical" evidence="6">
    <location>
        <begin position="110"/>
        <end position="127"/>
    </location>
</feature>
<reference evidence="8" key="2">
    <citation type="submission" date="2015-01" db="EMBL/GenBank/DDBJ databases">
        <title>Evolutionary Origins and Diversification of the Mycorrhizal Mutualists.</title>
        <authorList>
            <consortium name="DOE Joint Genome Institute"/>
            <consortium name="Mycorrhizal Genomics Consortium"/>
            <person name="Kohler A."/>
            <person name="Kuo A."/>
            <person name="Nagy L.G."/>
            <person name="Floudas D."/>
            <person name="Copeland A."/>
            <person name="Barry K.W."/>
            <person name="Cichocki N."/>
            <person name="Veneault-Fourrey C."/>
            <person name="LaButti K."/>
            <person name="Lindquist E.A."/>
            <person name="Lipzen A."/>
            <person name="Lundell T."/>
            <person name="Morin E."/>
            <person name="Murat C."/>
            <person name="Riley R."/>
            <person name="Ohm R."/>
            <person name="Sun H."/>
            <person name="Tunlid A."/>
            <person name="Henrissat B."/>
            <person name="Grigoriev I.V."/>
            <person name="Hibbett D.S."/>
            <person name="Martin F."/>
        </authorList>
    </citation>
    <scope>NUCLEOTIDE SEQUENCE [LARGE SCALE GENOMIC DNA]</scope>
    <source>
        <strain evidence="8">MAFF 305830</strain>
    </source>
</reference>
<comment type="subcellular location">
    <subcellularLocation>
        <location evidence="1">Membrane</location>
        <topology evidence="1">Multi-pass membrane protein</topology>
    </subcellularLocation>
</comment>
<keyword evidence="4 6" id="KW-0472">Membrane</keyword>
<feature type="region of interest" description="Disordered" evidence="5">
    <location>
        <begin position="395"/>
        <end position="487"/>
    </location>
</feature>
<evidence type="ECO:0000313" key="8">
    <source>
        <dbReference type="Proteomes" id="UP000054097"/>
    </source>
</evidence>
<gene>
    <name evidence="7" type="ORF">M408DRAFT_333456</name>
</gene>
<dbReference type="HOGENOM" id="CLU_511008_0_0_1"/>
<evidence type="ECO:0000256" key="1">
    <source>
        <dbReference type="ARBA" id="ARBA00004141"/>
    </source>
</evidence>
<dbReference type="STRING" id="933852.A0A0C3AQ95"/>
<keyword evidence="3 6" id="KW-1133">Transmembrane helix</keyword>
<proteinExistence type="predicted"/>